<dbReference type="AlphaFoldDB" id="A0A0J7KL78"/>
<accession>A0A0J7KL78</accession>
<dbReference type="Proteomes" id="UP000036403">
    <property type="component" value="Unassembled WGS sequence"/>
</dbReference>
<protein>
    <submittedName>
        <fullName evidence="1">Type-1 retrotransposable element r1dm</fullName>
    </submittedName>
</protein>
<evidence type="ECO:0000313" key="1">
    <source>
        <dbReference type="EMBL" id="KMQ90991.1"/>
    </source>
</evidence>
<dbReference type="OrthoDB" id="7555365at2759"/>
<evidence type="ECO:0000313" key="2">
    <source>
        <dbReference type="Proteomes" id="UP000036403"/>
    </source>
</evidence>
<dbReference type="PaxDb" id="67767-A0A0J7KL78"/>
<comment type="caution">
    <text evidence="1">The sequence shown here is derived from an EMBL/GenBank/DDBJ whole genome shotgun (WGS) entry which is preliminary data.</text>
</comment>
<proteinExistence type="predicted"/>
<name>A0A0J7KL78_LASNI</name>
<sequence length="78" mass="8774">MLRSIWWGGDPRSLLHIYKALIRGSMEYGCLAFPFNSSIMSQLNKIQYQAILGFSLCLGFRRTTPTNIILAEAGKPPL</sequence>
<dbReference type="EMBL" id="LBMM01006042">
    <property type="protein sequence ID" value="KMQ90991.1"/>
    <property type="molecule type" value="Genomic_DNA"/>
</dbReference>
<organism evidence="1 2">
    <name type="scientific">Lasius niger</name>
    <name type="common">Black garden ant</name>
    <dbReference type="NCBI Taxonomy" id="67767"/>
    <lineage>
        <taxon>Eukaryota</taxon>
        <taxon>Metazoa</taxon>
        <taxon>Ecdysozoa</taxon>
        <taxon>Arthropoda</taxon>
        <taxon>Hexapoda</taxon>
        <taxon>Insecta</taxon>
        <taxon>Pterygota</taxon>
        <taxon>Neoptera</taxon>
        <taxon>Endopterygota</taxon>
        <taxon>Hymenoptera</taxon>
        <taxon>Apocrita</taxon>
        <taxon>Aculeata</taxon>
        <taxon>Formicoidea</taxon>
        <taxon>Formicidae</taxon>
        <taxon>Formicinae</taxon>
        <taxon>Lasius</taxon>
        <taxon>Lasius</taxon>
    </lineage>
</organism>
<gene>
    <name evidence="1" type="ORF">RF55_9194</name>
</gene>
<keyword evidence="2" id="KW-1185">Reference proteome</keyword>
<reference evidence="1 2" key="1">
    <citation type="submission" date="2015-04" db="EMBL/GenBank/DDBJ databases">
        <title>Lasius niger genome sequencing.</title>
        <authorList>
            <person name="Konorov E.A."/>
            <person name="Nikitin M.A."/>
            <person name="Kirill M.V."/>
            <person name="Chang P."/>
        </authorList>
    </citation>
    <scope>NUCLEOTIDE SEQUENCE [LARGE SCALE GENOMIC DNA]</scope>
    <source>
        <tissue evidence="1">Whole</tissue>
    </source>
</reference>